<evidence type="ECO:0000313" key="2">
    <source>
        <dbReference type="EMBL" id="THV36907.1"/>
    </source>
</evidence>
<name>A0A4S8PYT2_9HYPH</name>
<dbReference type="AlphaFoldDB" id="A0A4S8PYT2"/>
<dbReference type="EMBL" id="STGU01000004">
    <property type="protein sequence ID" value="THV36907.1"/>
    <property type="molecule type" value="Genomic_DNA"/>
</dbReference>
<gene>
    <name evidence="2" type="ORF">FAA86_10455</name>
</gene>
<evidence type="ECO:0000313" key="3">
    <source>
        <dbReference type="Proteomes" id="UP000307378"/>
    </source>
</evidence>
<keyword evidence="1" id="KW-1133">Transmembrane helix</keyword>
<dbReference type="RefSeq" id="WP_136540349.1">
    <property type="nucleotide sequence ID" value="NZ_STGU01000004.1"/>
</dbReference>
<keyword evidence="1" id="KW-0812">Transmembrane</keyword>
<comment type="caution">
    <text evidence="2">The sequence shown here is derived from an EMBL/GenBank/DDBJ whole genome shotgun (WGS) entry which is preliminary data.</text>
</comment>
<protein>
    <submittedName>
        <fullName evidence="2">Uncharacterized protein</fullName>
    </submittedName>
</protein>
<keyword evidence="1" id="KW-0472">Membrane</keyword>
<feature type="transmembrane region" description="Helical" evidence="1">
    <location>
        <begin position="20"/>
        <end position="41"/>
    </location>
</feature>
<organism evidence="2 3">
    <name type="scientific">Rhizobium rosettiformans W3</name>
    <dbReference type="NCBI Taxonomy" id="538378"/>
    <lineage>
        <taxon>Bacteria</taxon>
        <taxon>Pseudomonadati</taxon>
        <taxon>Pseudomonadota</taxon>
        <taxon>Alphaproteobacteria</taxon>
        <taxon>Hyphomicrobiales</taxon>
        <taxon>Rhizobiaceae</taxon>
        <taxon>Rhizobium/Agrobacterium group</taxon>
        <taxon>Rhizobium</taxon>
    </lineage>
</organism>
<evidence type="ECO:0000256" key="1">
    <source>
        <dbReference type="SAM" id="Phobius"/>
    </source>
</evidence>
<reference evidence="2 3" key="1">
    <citation type="submission" date="2019-04" db="EMBL/GenBank/DDBJ databases">
        <title>genome sequence of strain W3.</title>
        <authorList>
            <person name="Gao J."/>
            <person name="Sun J."/>
        </authorList>
    </citation>
    <scope>NUCLEOTIDE SEQUENCE [LARGE SCALE GENOMIC DNA]</scope>
    <source>
        <strain evidence="2 3">W3</strain>
    </source>
</reference>
<proteinExistence type="predicted"/>
<dbReference type="Proteomes" id="UP000307378">
    <property type="component" value="Unassembled WGS sequence"/>
</dbReference>
<sequence length="89" mass="9840">MRLPTLMISAITWAVIGGALWLFGVIAISLAWIVGPLAYIVHLNLLQEMVRKIVSEEMEKVVDAVEMEIDSDFVPVSFQDASHLEGSLN</sequence>
<accession>A0A4S8PYT2</accession>